<dbReference type="Gene3D" id="3.40.50.300">
    <property type="entry name" value="P-loop containing nucleotide triphosphate hydrolases"/>
    <property type="match status" value="2"/>
</dbReference>
<evidence type="ECO:0000313" key="8">
    <source>
        <dbReference type="Proteomes" id="UP000216947"/>
    </source>
</evidence>
<proteinExistence type="inferred from homology"/>
<dbReference type="EMBL" id="NEVK01000006">
    <property type="protein sequence ID" value="OZI18222.1"/>
    <property type="molecule type" value="Genomic_DNA"/>
</dbReference>
<protein>
    <submittedName>
        <fullName evidence="7">ABC transporter ATP-binding protein</fullName>
    </submittedName>
</protein>
<dbReference type="PROSITE" id="PS00211">
    <property type="entry name" value="ABC_TRANSPORTER_1"/>
    <property type="match status" value="2"/>
</dbReference>
<dbReference type="InterPro" id="IPR003439">
    <property type="entry name" value="ABC_transporter-like_ATP-bd"/>
</dbReference>
<dbReference type="RefSeq" id="WP_094797122.1">
    <property type="nucleotide sequence ID" value="NZ_NEVK01000006.1"/>
</dbReference>
<feature type="domain" description="ABC transporter" evidence="6">
    <location>
        <begin position="13"/>
        <end position="262"/>
    </location>
</feature>
<keyword evidence="2" id="KW-0813">Transport</keyword>
<dbReference type="NCBIfam" id="NF007739">
    <property type="entry name" value="PRK10419.1"/>
    <property type="match status" value="2"/>
</dbReference>
<comment type="caution">
    <text evidence="7">The sequence shown here is derived from an EMBL/GenBank/DDBJ whole genome shotgun (WGS) entry which is preliminary data.</text>
</comment>
<dbReference type="SMART" id="SM00382">
    <property type="entry name" value="AAA"/>
    <property type="match status" value="2"/>
</dbReference>
<evidence type="ECO:0000256" key="1">
    <source>
        <dbReference type="ARBA" id="ARBA00005417"/>
    </source>
</evidence>
<evidence type="ECO:0000256" key="4">
    <source>
        <dbReference type="ARBA" id="ARBA00022741"/>
    </source>
</evidence>
<dbReference type="InterPro" id="IPR003593">
    <property type="entry name" value="AAA+_ATPase"/>
</dbReference>
<dbReference type="NCBIfam" id="NF008453">
    <property type="entry name" value="PRK11308.1"/>
    <property type="match status" value="2"/>
</dbReference>
<dbReference type="PANTHER" id="PTHR43776:SF7">
    <property type="entry name" value="D,D-DIPEPTIDE TRANSPORT ATP-BINDING PROTEIN DDPF-RELATED"/>
    <property type="match status" value="1"/>
</dbReference>
<dbReference type="GO" id="GO:0015833">
    <property type="term" value="P:peptide transport"/>
    <property type="evidence" value="ECO:0007669"/>
    <property type="project" value="InterPro"/>
</dbReference>
<keyword evidence="3" id="KW-1003">Cell membrane</keyword>
<dbReference type="GO" id="GO:0016887">
    <property type="term" value="F:ATP hydrolysis activity"/>
    <property type="evidence" value="ECO:0007669"/>
    <property type="project" value="InterPro"/>
</dbReference>
<keyword evidence="4" id="KW-0547">Nucleotide-binding</keyword>
<evidence type="ECO:0000313" key="7">
    <source>
        <dbReference type="EMBL" id="OZI18222.1"/>
    </source>
</evidence>
<sequence length="559" mass="61529">MNNVEREHPILCIDGLTVDFLSDDDPVRAVDDVSFHVRAGETLVILGESGSGKSVSTSTVMGLVDCPPGDIVTGSILFQGQDLARLSAEARRQINGRRIAMIFQDPLAYLNPVYTVGRQIAEVFQCHGVAHGGQARARAIELLGRVGIREPELRVDFYPHQFSGGQRQRVMIAMAIALSPQVLIADEPTTALDVSVQAQILDLLRDLQREQGMALILITHDLEVAASMADRVIVMKGGKVVEAGDARQVFTHPQHDYTRTLTSALPHGAPDGAGRRRLHSLAQEPVLRVEHLVKDYPLPTGMFGARRSLRAVDDVSFHVCRGETVGIVGESGSGKSSVARMLLRLFDATSGAAYFNGVDIFRMDARQMKQFRRKVQMVFQDPFGSMNPRMAVQDIIAEPWAIHGDILPRQRWRDRVVELLELVGLRPEHALRYPHQFSGGQRQRIAIARALASEPDLVVCDEAVSALDVSIQAQIIELLAGLQTRLGLSYVFITHDLPVVRHFADRIIVMQQGRIVEQGPTSGIFNQPRHAYTQSLLAATPQPKWLRAASAETCGECVA</sequence>
<dbReference type="InterPro" id="IPR027417">
    <property type="entry name" value="P-loop_NTPase"/>
</dbReference>
<evidence type="ECO:0000256" key="5">
    <source>
        <dbReference type="ARBA" id="ARBA00022840"/>
    </source>
</evidence>
<dbReference type="PANTHER" id="PTHR43776">
    <property type="entry name" value="TRANSPORT ATP-BINDING PROTEIN"/>
    <property type="match status" value="1"/>
</dbReference>
<feature type="domain" description="ABC transporter" evidence="6">
    <location>
        <begin position="287"/>
        <end position="537"/>
    </location>
</feature>
<evidence type="ECO:0000256" key="2">
    <source>
        <dbReference type="ARBA" id="ARBA00022448"/>
    </source>
</evidence>
<dbReference type="GO" id="GO:0005524">
    <property type="term" value="F:ATP binding"/>
    <property type="evidence" value="ECO:0007669"/>
    <property type="project" value="UniProtKB-KW"/>
</dbReference>
<accession>A0A261R0P7</accession>
<dbReference type="InterPro" id="IPR050319">
    <property type="entry name" value="ABC_transp_ATP-bind"/>
</dbReference>
<dbReference type="InterPro" id="IPR017871">
    <property type="entry name" value="ABC_transporter-like_CS"/>
</dbReference>
<evidence type="ECO:0000256" key="3">
    <source>
        <dbReference type="ARBA" id="ARBA00022475"/>
    </source>
</evidence>
<organism evidence="7 8">
    <name type="scientific">Bordetella genomosp. 7</name>
    <dbReference type="NCBI Taxonomy" id="1416805"/>
    <lineage>
        <taxon>Bacteria</taxon>
        <taxon>Pseudomonadati</taxon>
        <taxon>Pseudomonadota</taxon>
        <taxon>Betaproteobacteria</taxon>
        <taxon>Burkholderiales</taxon>
        <taxon>Alcaligenaceae</taxon>
        <taxon>Bordetella</taxon>
    </lineage>
</organism>
<gene>
    <name evidence="7" type="ORF">CAL19_14335</name>
</gene>
<dbReference type="InterPro" id="IPR013563">
    <property type="entry name" value="Oligopep_ABC_C"/>
</dbReference>
<name>A0A261R0P7_9BORD</name>
<comment type="similarity">
    <text evidence="1">Belongs to the ABC transporter superfamily.</text>
</comment>
<keyword evidence="5 7" id="KW-0067">ATP-binding</keyword>
<reference evidence="8" key="1">
    <citation type="submission" date="2017-05" db="EMBL/GenBank/DDBJ databases">
        <title>Complete and WGS of Bordetella genogroups.</title>
        <authorList>
            <person name="Spilker T."/>
            <person name="Lipuma J."/>
        </authorList>
    </citation>
    <scope>NUCLEOTIDE SEQUENCE [LARGE SCALE GENOMIC DNA]</scope>
    <source>
        <strain evidence="8">AU18089</strain>
    </source>
</reference>
<dbReference type="AlphaFoldDB" id="A0A261R0P7"/>
<dbReference type="Pfam" id="PF08352">
    <property type="entry name" value="oligo_HPY"/>
    <property type="match status" value="2"/>
</dbReference>
<evidence type="ECO:0000259" key="6">
    <source>
        <dbReference type="PROSITE" id="PS50893"/>
    </source>
</evidence>
<dbReference type="FunFam" id="3.40.50.300:FF:000016">
    <property type="entry name" value="Oligopeptide ABC transporter ATP-binding component"/>
    <property type="match status" value="2"/>
</dbReference>
<dbReference type="PROSITE" id="PS50893">
    <property type="entry name" value="ABC_TRANSPORTER_2"/>
    <property type="match status" value="2"/>
</dbReference>
<dbReference type="SUPFAM" id="SSF52540">
    <property type="entry name" value="P-loop containing nucleoside triphosphate hydrolases"/>
    <property type="match status" value="2"/>
</dbReference>
<dbReference type="Pfam" id="PF00005">
    <property type="entry name" value="ABC_tran"/>
    <property type="match status" value="2"/>
</dbReference>
<keyword evidence="3" id="KW-0472">Membrane</keyword>
<keyword evidence="8" id="KW-1185">Reference proteome</keyword>
<dbReference type="CDD" id="cd03257">
    <property type="entry name" value="ABC_NikE_OppD_transporters"/>
    <property type="match status" value="2"/>
</dbReference>
<dbReference type="GO" id="GO:0055085">
    <property type="term" value="P:transmembrane transport"/>
    <property type="evidence" value="ECO:0007669"/>
    <property type="project" value="UniProtKB-ARBA"/>
</dbReference>
<dbReference type="Proteomes" id="UP000216947">
    <property type="component" value="Unassembled WGS sequence"/>
</dbReference>